<feature type="region of interest" description="Disordered" evidence="4">
    <location>
        <begin position="275"/>
        <end position="298"/>
    </location>
</feature>
<keyword evidence="2" id="KW-0325">Glycoprotein</keyword>
<dbReference type="FunFam" id="4.10.400.10:FF:000065">
    <property type="entry name" value="Transmembrane protease serine 7"/>
    <property type="match status" value="1"/>
</dbReference>
<protein>
    <submittedName>
        <fullName evidence="6">Uncharacterized protein</fullName>
    </submittedName>
</protein>
<evidence type="ECO:0000256" key="3">
    <source>
        <dbReference type="PROSITE-ProRule" id="PRU00124"/>
    </source>
</evidence>
<dbReference type="InterPro" id="IPR023415">
    <property type="entry name" value="LDLR_class-A_CS"/>
</dbReference>
<feature type="chain" id="PRO_5043685399" evidence="5">
    <location>
        <begin position="18"/>
        <end position="298"/>
    </location>
</feature>
<dbReference type="InterPro" id="IPR002172">
    <property type="entry name" value="LDrepeatLR_classA_rpt"/>
</dbReference>
<evidence type="ECO:0000256" key="4">
    <source>
        <dbReference type="SAM" id="MobiDB-lite"/>
    </source>
</evidence>
<reference evidence="6 7" key="1">
    <citation type="submission" date="2024-05" db="EMBL/GenBank/DDBJ databases">
        <authorList>
            <person name="Wallberg A."/>
        </authorList>
    </citation>
    <scope>NUCLEOTIDE SEQUENCE [LARGE SCALE GENOMIC DNA]</scope>
</reference>
<dbReference type="SMART" id="SM00192">
    <property type="entry name" value="LDLa"/>
    <property type="match status" value="1"/>
</dbReference>
<feature type="disulfide bond" evidence="3">
    <location>
        <begin position="43"/>
        <end position="58"/>
    </location>
</feature>
<name>A0AAV2SK23_MEGNR</name>
<keyword evidence="5" id="KW-0732">Signal</keyword>
<gene>
    <name evidence="6" type="ORF">MNOR_LOCUS37758</name>
</gene>
<evidence type="ECO:0000256" key="2">
    <source>
        <dbReference type="ARBA" id="ARBA00023180"/>
    </source>
</evidence>
<dbReference type="SUPFAM" id="SSF57424">
    <property type="entry name" value="LDL receptor-like module"/>
    <property type="match status" value="1"/>
</dbReference>
<evidence type="ECO:0000313" key="7">
    <source>
        <dbReference type="Proteomes" id="UP001497623"/>
    </source>
</evidence>
<evidence type="ECO:0000256" key="1">
    <source>
        <dbReference type="ARBA" id="ARBA00023157"/>
    </source>
</evidence>
<evidence type="ECO:0000313" key="6">
    <source>
        <dbReference type="EMBL" id="CAL4203205.1"/>
    </source>
</evidence>
<feature type="disulfide bond" evidence="3">
    <location>
        <begin position="31"/>
        <end position="49"/>
    </location>
</feature>
<dbReference type="PROSITE" id="PS01209">
    <property type="entry name" value="LDLRA_1"/>
    <property type="match status" value="1"/>
</dbReference>
<accession>A0AAV2SK23</accession>
<comment type="caution">
    <text evidence="6">The sequence shown here is derived from an EMBL/GenBank/DDBJ whole genome shotgun (WGS) entry which is preliminary data.</text>
</comment>
<dbReference type="EMBL" id="CAXKWB010079087">
    <property type="protein sequence ID" value="CAL4203205.1"/>
    <property type="molecule type" value="Genomic_DNA"/>
</dbReference>
<dbReference type="Gene3D" id="4.10.400.10">
    <property type="entry name" value="Low-density Lipoprotein Receptor"/>
    <property type="match status" value="1"/>
</dbReference>
<dbReference type="Proteomes" id="UP001497623">
    <property type="component" value="Unassembled WGS sequence"/>
</dbReference>
<keyword evidence="7" id="KW-1185">Reference proteome</keyword>
<evidence type="ECO:0000256" key="5">
    <source>
        <dbReference type="SAM" id="SignalP"/>
    </source>
</evidence>
<keyword evidence="1 3" id="KW-1015">Disulfide bond</keyword>
<sequence length="298" mass="33552">MVIKIHLLFCLIAVSSGLTFIPCEEGRTFQCNHGKCIDGRWECDGENDCFDGSDEEQCHTYLQSGDTVALRSQCRGYKFLSHHHDEGWGASMHSCPGSNMYGIDWLNCHQEVWRIYAYMRKLGDLLRWGDMVVFQTNYTVDPYQLNCNAESTKDNGKCILSNKCTLDFTDHHSLVWKNIVQSCGGSIFQIYQVGKEGDCPTKPYMDWGCKGKHIDTNKDIILLSISNNAPQYLSDNGDDDVRLGVCVGSEMENSNSDQCRCEQWLLFKKANLKNKSRGNTGDPASTSPTIPLSVQDIP</sequence>
<organism evidence="6 7">
    <name type="scientific">Meganyctiphanes norvegica</name>
    <name type="common">Northern krill</name>
    <name type="synonym">Thysanopoda norvegica</name>
    <dbReference type="NCBI Taxonomy" id="48144"/>
    <lineage>
        <taxon>Eukaryota</taxon>
        <taxon>Metazoa</taxon>
        <taxon>Ecdysozoa</taxon>
        <taxon>Arthropoda</taxon>
        <taxon>Crustacea</taxon>
        <taxon>Multicrustacea</taxon>
        <taxon>Malacostraca</taxon>
        <taxon>Eumalacostraca</taxon>
        <taxon>Eucarida</taxon>
        <taxon>Euphausiacea</taxon>
        <taxon>Euphausiidae</taxon>
        <taxon>Meganyctiphanes</taxon>
    </lineage>
</organism>
<feature type="signal peptide" evidence="5">
    <location>
        <begin position="1"/>
        <end position="17"/>
    </location>
</feature>
<dbReference type="CDD" id="cd00112">
    <property type="entry name" value="LDLa"/>
    <property type="match status" value="1"/>
</dbReference>
<dbReference type="PROSITE" id="PS50068">
    <property type="entry name" value="LDLRA_2"/>
    <property type="match status" value="1"/>
</dbReference>
<dbReference type="InterPro" id="IPR036055">
    <property type="entry name" value="LDL_receptor-like_sf"/>
</dbReference>
<feature type="compositionally biased region" description="Polar residues" evidence="4">
    <location>
        <begin position="277"/>
        <end position="292"/>
    </location>
</feature>
<comment type="caution">
    <text evidence="3">Lacks conserved residue(s) required for the propagation of feature annotation.</text>
</comment>
<dbReference type="Pfam" id="PF00057">
    <property type="entry name" value="Ldl_recept_a"/>
    <property type="match status" value="1"/>
</dbReference>
<proteinExistence type="predicted"/>
<dbReference type="AlphaFoldDB" id="A0AAV2SK23"/>